<keyword evidence="1" id="KW-0805">Transcription regulation</keyword>
<dbReference type="EMBL" id="NAFK01000173">
    <property type="protein sequence ID" value="OSJ23744.1"/>
    <property type="molecule type" value="Genomic_DNA"/>
</dbReference>
<dbReference type="PROSITE" id="PS01124">
    <property type="entry name" value="HTH_ARAC_FAMILY_2"/>
    <property type="match status" value="1"/>
</dbReference>
<evidence type="ECO:0000313" key="6">
    <source>
        <dbReference type="Proteomes" id="UP000193884"/>
    </source>
</evidence>
<dbReference type="PANTHER" id="PTHR46796:SF12">
    <property type="entry name" value="HTH-TYPE DNA-BINDING TRANSCRIPTIONAL ACTIVATOR EUTR"/>
    <property type="match status" value="1"/>
</dbReference>
<sequence length="339" mass="37264">MGQVLLVDSRKLDGFEGLQQAVHGSHVDVMQLGRGRLRGTLSHVGIGDFSLSIGAFNVGMRTQRVSSDDRLIIGMLLAAEERVAHWSFDMQLNDVLVIPPLLEHDGVFHGGSAYAAMRFDLNEVATLFAGKARLSDPDTWRSRGHFRADIESGAIASRRLVRIMSHLRDNKYGLTPSTADFWKRSIAECMATNVASSLPPDGNGWLPSARRLIRKVEEFLDDAGTRPVHVSEICAALGVSRRTLHRAFQEVFGLGPVSFLRHKRLCAVHSILHQSAPGSTTVTAVAMQQGFYELGRFSQYYLAMFGERPSQTLGIAAVQAAEDEIARASRFEPGPRTTP</sequence>
<keyword evidence="3" id="KW-0804">Transcription</keyword>
<evidence type="ECO:0000259" key="4">
    <source>
        <dbReference type="PROSITE" id="PS01124"/>
    </source>
</evidence>
<dbReference type="InterPro" id="IPR018060">
    <property type="entry name" value="HTH_AraC"/>
</dbReference>
<feature type="domain" description="HTH araC/xylS-type" evidence="4">
    <location>
        <begin position="214"/>
        <end position="315"/>
    </location>
</feature>
<keyword evidence="6" id="KW-1185">Reference proteome</keyword>
<dbReference type="InterPro" id="IPR050204">
    <property type="entry name" value="AraC_XylS_family_regulators"/>
</dbReference>
<dbReference type="RefSeq" id="WP_085385272.1">
    <property type="nucleotide sequence ID" value="NZ_NAFC01000163.1"/>
</dbReference>
<protein>
    <submittedName>
        <fullName evidence="5">AraC family transcriptional regulator</fullName>
    </submittedName>
</protein>
<dbReference type="SMART" id="SM00342">
    <property type="entry name" value="HTH_ARAC"/>
    <property type="match status" value="1"/>
</dbReference>
<evidence type="ECO:0000313" key="5">
    <source>
        <dbReference type="EMBL" id="OSJ23744.1"/>
    </source>
</evidence>
<evidence type="ECO:0000256" key="3">
    <source>
        <dbReference type="ARBA" id="ARBA00023163"/>
    </source>
</evidence>
<dbReference type="InterPro" id="IPR009057">
    <property type="entry name" value="Homeodomain-like_sf"/>
</dbReference>
<comment type="caution">
    <text evidence="5">The sequence shown here is derived from an EMBL/GenBank/DDBJ whole genome shotgun (WGS) entry which is preliminary data.</text>
</comment>
<evidence type="ECO:0000256" key="1">
    <source>
        <dbReference type="ARBA" id="ARBA00023015"/>
    </source>
</evidence>
<accession>A0ABX3WWT3</accession>
<proteinExistence type="predicted"/>
<dbReference type="Gene3D" id="1.10.10.60">
    <property type="entry name" value="Homeodomain-like"/>
    <property type="match status" value="1"/>
</dbReference>
<keyword evidence="2" id="KW-0238">DNA-binding</keyword>
<dbReference type="Proteomes" id="UP000193884">
    <property type="component" value="Unassembled WGS sequence"/>
</dbReference>
<gene>
    <name evidence="5" type="ORF">BST63_28715</name>
</gene>
<organism evidence="5 6">
    <name type="scientific">Bradyrhizobium canariense</name>
    <dbReference type="NCBI Taxonomy" id="255045"/>
    <lineage>
        <taxon>Bacteria</taxon>
        <taxon>Pseudomonadati</taxon>
        <taxon>Pseudomonadota</taxon>
        <taxon>Alphaproteobacteria</taxon>
        <taxon>Hyphomicrobiales</taxon>
        <taxon>Nitrobacteraceae</taxon>
        <taxon>Bradyrhizobium</taxon>
    </lineage>
</organism>
<reference evidence="5 6" key="1">
    <citation type="submission" date="2017-03" db="EMBL/GenBank/DDBJ databases">
        <title>Whole genome sequences of fourteen strains of Bradyrhizobium canariense and one strain of Bradyrhizobium japonicum isolated from Lupinus (Papilionoideae: Genisteae) species in Algeria.</title>
        <authorList>
            <person name="Crovadore J."/>
            <person name="Chekireb D."/>
            <person name="Brachmann A."/>
            <person name="Chablais R."/>
            <person name="Cochard B."/>
            <person name="Lefort F."/>
        </authorList>
    </citation>
    <scope>NUCLEOTIDE SEQUENCE [LARGE SCALE GENOMIC DNA]</scope>
    <source>
        <strain evidence="5 6">UBMAN05</strain>
    </source>
</reference>
<dbReference type="Pfam" id="PF12833">
    <property type="entry name" value="HTH_18"/>
    <property type="match status" value="1"/>
</dbReference>
<dbReference type="SUPFAM" id="SSF46689">
    <property type="entry name" value="Homeodomain-like"/>
    <property type="match status" value="1"/>
</dbReference>
<dbReference type="PANTHER" id="PTHR46796">
    <property type="entry name" value="HTH-TYPE TRANSCRIPTIONAL ACTIVATOR RHAS-RELATED"/>
    <property type="match status" value="1"/>
</dbReference>
<evidence type="ECO:0000256" key="2">
    <source>
        <dbReference type="ARBA" id="ARBA00023125"/>
    </source>
</evidence>
<name>A0ABX3WWT3_9BRAD</name>